<dbReference type="Proteomes" id="UP000617634">
    <property type="component" value="Unassembled WGS sequence"/>
</dbReference>
<keyword evidence="2" id="KW-0472">Membrane</keyword>
<dbReference type="AlphaFoldDB" id="A0A931HD91"/>
<feature type="transmembrane region" description="Helical" evidence="2">
    <location>
        <begin position="165"/>
        <end position="187"/>
    </location>
</feature>
<dbReference type="Gene3D" id="1.20.1250.20">
    <property type="entry name" value="MFS general substrate transporter like domains"/>
    <property type="match status" value="2"/>
</dbReference>
<dbReference type="SUPFAM" id="SSF103473">
    <property type="entry name" value="MFS general substrate transporter"/>
    <property type="match status" value="1"/>
</dbReference>
<feature type="transmembrane region" description="Helical" evidence="2">
    <location>
        <begin position="258"/>
        <end position="280"/>
    </location>
</feature>
<feature type="transmembrane region" description="Helical" evidence="2">
    <location>
        <begin position="435"/>
        <end position="459"/>
    </location>
</feature>
<keyword evidence="2" id="KW-0812">Transmembrane</keyword>
<dbReference type="EMBL" id="JADZGI010000001">
    <property type="protein sequence ID" value="MBH0113343.1"/>
    <property type="molecule type" value="Genomic_DNA"/>
</dbReference>
<evidence type="ECO:0000256" key="1">
    <source>
        <dbReference type="ARBA" id="ARBA00009617"/>
    </source>
</evidence>
<dbReference type="GO" id="GO:0008643">
    <property type="term" value="P:carbohydrate transport"/>
    <property type="evidence" value="ECO:0007669"/>
    <property type="project" value="InterPro"/>
</dbReference>
<feature type="transmembrane region" description="Helical" evidence="2">
    <location>
        <begin position="57"/>
        <end position="77"/>
    </location>
</feature>
<comment type="similarity">
    <text evidence="1">Belongs to the sodium:galactoside symporter (TC 2.A.2) family.</text>
</comment>
<feature type="transmembrane region" description="Helical" evidence="2">
    <location>
        <begin position="346"/>
        <end position="368"/>
    </location>
</feature>
<dbReference type="Pfam" id="PF13347">
    <property type="entry name" value="MFS_2"/>
    <property type="match status" value="1"/>
</dbReference>
<comment type="caution">
    <text evidence="3">The sequence shown here is derived from an EMBL/GenBank/DDBJ whole genome shotgun (WGS) entry which is preliminary data.</text>
</comment>
<feature type="transmembrane region" description="Helical" evidence="2">
    <location>
        <begin position="389"/>
        <end position="415"/>
    </location>
</feature>
<dbReference type="InterPro" id="IPR039672">
    <property type="entry name" value="MFS_2"/>
</dbReference>
<feature type="transmembrane region" description="Helical" evidence="2">
    <location>
        <begin position="199"/>
        <end position="220"/>
    </location>
</feature>
<dbReference type="GO" id="GO:0005886">
    <property type="term" value="C:plasma membrane"/>
    <property type="evidence" value="ECO:0007669"/>
    <property type="project" value="TreeGrafter"/>
</dbReference>
<sequence>MAADQALPVDAAPTSGAVPFVATTWQIRLGSGMIPLAHAAGQNLVTVLGLRFMTDSLAISAGTAGLIFALMKIYDGITDPAVGAWSDRAQTRWGRRLPFLFAGGLAMPLGVAMLFGTPDFGSVLLAQAFVTLALVIHATGYTLLTIPGFAMLVESSSDPKERTRLMAWRTYGNAVGTLLGSTLPAWILGMTGPSREGHLLIALITGAIVFGATLVAVRLLRDAPRTQPDPAALARRAHPLRELGRQVRLAWGNVPFRILAIAHVFLLFGTAIGSAALAYFTRVFLELPDSAIGTYFMMATVTMVLAMVPWVWLSNRFGKKASYIAALAMFALVQLSWLLAGPGESMVLVSIRGLVSGAAGGGMILSAYSLLSDAVRYDYVQSGERREGAFAGFTTLFDKLSSAAALAAMGGFLGAMGYVSSSGGGAVAQGDSARLAILLCESAIPALAMLCAIVAMLFYRLDPDTLEALEAKRSAGSRS</sequence>
<gene>
    <name evidence="3" type="ORF">I5E68_10330</name>
</gene>
<feature type="transmembrane region" description="Helical" evidence="2">
    <location>
        <begin position="321"/>
        <end position="340"/>
    </location>
</feature>
<accession>A0A931HD91</accession>
<feature type="transmembrane region" description="Helical" evidence="2">
    <location>
        <begin position="128"/>
        <end position="153"/>
    </location>
</feature>
<feature type="transmembrane region" description="Helical" evidence="2">
    <location>
        <begin position="97"/>
        <end position="116"/>
    </location>
</feature>
<organism evidence="3 4">
    <name type="scientific">Novosphingobium aureum</name>
    <dbReference type="NCBI Taxonomy" id="2792964"/>
    <lineage>
        <taxon>Bacteria</taxon>
        <taxon>Pseudomonadati</taxon>
        <taxon>Pseudomonadota</taxon>
        <taxon>Alphaproteobacteria</taxon>
        <taxon>Sphingomonadales</taxon>
        <taxon>Sphingomonadaceae</taxon>
        <taxon>Novosphingobium</taxon>
    </lineage>
</organism>
<evidence type="ECO:0000313" key="4">
    <source>
        <dbReference type="Proteomes" id="UP000617634"/>
    </source>
</evidence>
<proteinExistence type="inferred from homology"/>
<evidence type="ECO:0000313" key="3">
    <source>
        <dbReference type="EMBL" id="MBH0113343.1"/>
    </source>
</evidence>
<name>A0A931HD91_9SPHN</name>
<dbReference type="PANTHER" id="PTHR11328">
    <property type="entry name" value="MAJOR FACILITATOR SUPERFAMILY DOMAIN-CONTAINING PROTEIN"/>
    <property type="match status" value="1"/>
</dbReference>
<protein>
    <submittedName>
        <fullName evidence="3">MFS transporter</fullName>
    </submittedName>
</protein>
<reference evidence="3" key="1">
    <citation type="submission" date="2020-11" db="EMBL/GenBank/DDBJ databases">
        <title>Novosphingobium aureum sp. nov., a marine bacterium isolated from sediment of a salt flat.</title>
        <authorList>
            <person name="Yoo Y."/>
            <person name="Kim J.-J."/>
        </authorList>
    </citation>
    <scope>NUCLEOTIDE SEQUENCE</scope>
    <source>
        <strain evidence="3">YJ-S2-02</strain>
    </source>
</reference>
<feature type="transmembrane region" description="Helical" evidence="2">
    <location>
        <begin position="292"/>
        <end position="314"/>
    </location>
</feature>
<keyword evidence="2" id="KW-1133">Transmembrane helix</keyword>
<dbReference type="PANTHER" id="PTHR11328:SF24">
    <property type="entry name" value="MAJOR FACILITATOR SUPERFAMILY (MFS) PROFILE DOMAIN-CONTAINING PROTEIN"/>
    <property type="match status" value="1"/>
</dbReference>
<dbReference type="GO" id="GO:0015293">
    <property type="term" value="F:symporter activity"/>
    <property type="evidence" value="ECO:0007669"/>
    <property type="project" value="InterPro"/>
</dbReference>
<dbReference type="InterPro" id="IPR036259">
    <property type="entry name" value="MFS_trans_sf"/>
</dbReference>
<evidence type="ECO:0000256" key="2">
    <source>
        <dbReference type="SAM" id="Phobius"/>
    </source>
</evidence>
<keyword evidence="4" id="KW-1185">Reference proteome</keyword>